<proteinExistence type="predicted"/>
<comment type="caution">
    <text evidence="1">The sequence shown here is derived from an EMBL/GenBank/DDBJ whole genome shotgun (WGS) entry which is preliminary data.</text>
</comment>
<dbReference type="AlphaFoldDB" id="A0A6B3NPU7"/>
<reference evidence="1" key="1">
    <citation type="submission" date="2019-11" db="EMBL/GenBank/DDBJ databases">
        <title>Genomic insights into an expanded diversity of filamentous marine cyanobacteria reveals the extraordinary biosynthetic potential of Moorea and Okeania.</title>
        <authorList>
            <person name="Ferreira Leao T."/>
            <person name="Wang M."/>
            <person name="Moss N."/>
            <person name="Da Silva R."/>
            <person name="Sanders J."/>
            <person name="Nurk S."/>
            <person name="Gurevich A."/>
            <person name="Humphrey G."/>
            <person name="Reher R."/>
            <person name="Zhu Q."/>
            <person name="Belda-Ferre P."/>
            <person name="Glukhov E."/>
            <person name="Rex R."/>
            <person name="Dorrestein P.C."/>
            <person name="Knight R."/>
            <person name="Pevzner P."/>
            <person name="Gerwick W.H."/>
            <person name="Gerwick L."/>
        </authorList>
    </citation>
    <scope>NUCLEOTIDE SEQUENCE</scope>
    <source>
        <strain evidence="1">SIO1C4</strain>
    </source>
</reference>
<dbReference type="InterPro" id="IPR029052">
    <property type="entry name" value="Metallo-depent_PP-like"/>
</dbReference>
<feature type="non-terminal residue" evidence="1">
    <location>
        <position position="1"/>
    </location>
</feature>
<gene>
    <name evidence="1" type="ORF">F6J89_32755</name>
</gene>
<sequence>AGTVGSMAQGRPLVDLIICGHAHCLEYLRTGDTGHADSHLNWLICGGSGFSLRRQREEGSEIMESFPMIESTKGNYTRLVAQSELFVGLSGNKSHKRRPYSFLRIDVQDGCPPKFIIRPFIAQRFEQHWSNSQLEPFIIPLTPNRL</sequence>
<accession>A0A6B3NPU7</accession>
<evidence type="ECO:0000313" key="1">
    <source>
        <dbReference type="EMBL" id="NER32244.1"/>
    </source>
</evidence>
<protein>
    <submittedName>
        <fullName evidence="1">Metallophosphoesterase</fullName>
    </submittedName>
</protein>
<dbReference type="SUPFAM" id="SSF56300">
    <property type="entry name" value="Metallo-dependent phosphatases"/>
    <property type="match status" value="1"/>
</dbReference>
<dbReference type="EMBL" id="JAAHFQ010001134">
    <property type="protein sequence ID" value="NER32244.1"/>
    <property type="molecule type" value="Genomic_DNA"/>
</dbReference>
<name>A0A6B3NPU7_9CYAN</name>
<organism evidence="1">
    <name type="scientific">Symploca sp. SIO1C4</name>
    <dbReference type="NCBI Taxonomy" id="2607765"/>
    <lineage>
        <taxon>Bacteria</taxon>
        <taxon>Bacillati</taxon>
        <taxon>Cyanobacteriota</taxon>
        <taxon>Cyanophyceae</taxon>
        <taxon>Coleofasciculales</taxon>
        <taxon>Coleofasciculaceae</taxon>
        <taxon>Symploca</taxon>
    </lineage>
</organism>